<dbReference type="EMBL" id="JAVDQH010000005">
    <property type="protein sequence ID" value="MDR6243608.1"/>
    <property type="molecule type" value="Genomic_DNA"/>
</dbReference>
<organism evidence="1 2">
    <name type="scientific">Paenibacillus hunanensis</name>
    <dbReference type="NCBI Taxonomy" id="539262"/>
    <lineage>
        <taxon>Bacteria</taxon>
        <taxon>Bacillati</taxon>
        <taxon>Bacillota</taxon>
        <taxon>Bacilli</taxon>
        <taxon>Bacillales</taxon>
        <taxon>Paenibacillaceae</taxon>
        <taxon>Paenibacillus</taxon>
    </lineage>
</organism>
<dbReference type="Proteomes" id="UP001185028">
    <property type="component" value="Unassembled WGS sequence"/>
</dbReference>
<protein>
    <submittedName>
        <fullName evidence="1">Uncharacterized protein</fullName>
    </submittedName>
</protein>
<comment type="caution">
    <text evidence="1">The sequence shown here is derived from an EMBL/GenBank/DDBJ whole genome shotgun (WGS) entry which is preliminary data.</text>
</comment>
<proteinExistence type="predicted"/>
<gene>
    <name evidence="1" type="ORF">JOC58_001501</name>
</gene>
<name>A0ABU1IZH5_9BACL</name>
<evidence type="ECO:0000313" key="1">
    <source>
        <dbReference type="EMBL" id="MDR6243608.1"/>
    </source>
</evidence>
<accession>A0ABU1IZH5</accession>
<sequence length="32" mass="3757">MYQGVRTSQEIHVSLGFALLIHINKPYSYLYD</sequence>
<evidence type="ECO:0000313" key="2">
    <source>
        <dbReference type="Proteomes" id="UP001185028"/>
    </source>
</evidence>
<keyword evidence="2" id="KW-1185">Reference proteome</keyword>
<reference evidence="1 2" key="1">
    <citation type="submission" date="2023-07" db="EMBL/GenBank/DDBJ databases">
        <title>Genomic Encyclopedia of Type Strains, Phase IV (KMG-IV): sequencing the most valuable type-strain genomes for metagenomic binning, comparative biology and taxonomic classification.</title>
        <authorList>
            <person name="Goeker M."/>
        </authorList>
    </citation>
    <scope>NUCLEOTIDE SEQUENCE [LARGE SCALE GENOMIC DNA]</scope>
    <source>
        <strain evidence="1 2">DSM 22170</strain>
    </source>
</reference>